<dbReference type="EMBL" id="PQXI01000064">
    <property type="protein sequence ID" value="TGO26207.1"/>
    <property type="molecule type" value="Genomic_DNA"/>
</dbReference>
<name>A0A4Z1FWR2_9HELO</name>
<evidence type="ECO:0000313" key="3">
    <source>
        <dbReference type="Proteomes" id="UP000297910"/>
    </source>
</evidence>
<accession>A0A4Z1FWR2</accession>
<feature type="region of interest" description="Disordered" evidence="1">
    <location>
        <begin position="1"/>
        <end position="113"/>
    </location>
</feature>
<feature type="compositionally biased region" description="Low complexity" evidence="1">
    <location>
        <begin position="80"/>
        <end position="113"/>
    </location>
</feature>
<organism evidence="2 3">
    <name type="scientific">Botrytis paeoniae</name>
    <dbReference type="NCBI Taxonomy" id="278948"/>
    <lineage>
        <taxon>Eukaryota</taxon>
        <taxon>Fungi</taxon>
        <taxon>Dikarya</taxon>
        <taxon>Ascomycota</taxon>
        <taxon>Pezizomycotina</taxon>
        <taxon>Leotiomycetes</taxon>
        <taxon>Helotiales</taxon>
        <taxon>Sclerotiniaceae</taxon>
        <taxon>Botrytis</taxon>
    </lineage>
</organism>
<proteinExistence type="predicted"/>
<keyword evidence="3" id="KW-1185">Reference proteome</keyword>
<protein>
    <submittedName>
        <fullName evidence="2">Uncharacterized protein</fullName>
    </submittedName>
</protein>
<sequence length="146" mass="15837">MPNITTEIEHLSISSPDRNNHPPGSIVGSGTIAQQPQADNFESTTIPAPAPNTNTNTNTLPTPQPPSEWIWEGELPQPPSQNTTPSSSSSRSQLLAASDHSPPTSSTAPTLSLTQGFEKYWEDISDEEITTNVCKQKQRAQNMRES</sequence>
<feature type="compositionally biased region" description="Polar residues" evidence="1">
    <location>
        <begin position="31"/>
        <end position="43"/>
    </location>
</feature>
<comment type="caution">
    <text evidence="2">The sequence shown here is derived from an EMBL/GenBank/DDBJ whole genome shotgun (WGS) entry which is preliminary data.</text>
</comment>
<reference evidence="2 3" key="1">
    <citation type="submission" date="2017-12" db="EMBL/GenBank/DDBJ databases">
        <title>Comparative genomics of Botrytis spp.</title>
        <authorList>
            <person name="Valero-Jimenez C.A."/>
            <person name="Tapia P."/>
            <person name="Veloso J."/>
            <person name="Silva-Moreno E."/>
            <person name="Staats M."/>
            <person name="Valdes J.H."/>
            <person name="Van Kan J.A.L."/>
        </authorList>
    </citation>
    <scope>NUCLEOTIDE SEQUENCE [LARGE SCALE GENOMIC DNA]</scope>
    <source>
        <strain evidence="2 3">Bp0003</strain>
    </source>
</reference>
<evidence type="ECO:0000256" key="1">
    <source>
        <dbReference type="SAM" id="MobiDB-lite"/>
    </source>
</evidence>
<evidence type="ECO:0000313" key="2">
    <source>
        <dbReference type="EMBL" id="TGO26207.1"/>
    </source>
</evidence>
<feature type="compositionally biased region" description="Polar residues" evidence="1">
    <location>
        <begin position="1"/>
        <end position="17"/>
    </location>
</feature>
<feature type="compositionally biased region" description="Low complexity" evidence="1">
    <location>
        <begin position="44"/>
        <end position="61"/>
    </location>
</feature>
<dbReference type="Proteomes" id="UP000297910">
    <property type="component" value="Unassembled WGS sequence"/>
</dbReference>
<gene>
    <name evidence="2" type="ORF">BPAE_0064g00230</name>
</gene>
<dbReference type="AlphaFoldDB" id="A0A4Z1FWR2"/>